<evidence type="ECO:0000313" key="2">
    <source>
        <dbReference type="EMBL" id="CAB4193978.1"/>
    </source>
</evidence>
<sequence length="101" mass="11509">MKKMPTKVAERVYDVLCKFAEANPSHYEKETFIFHFGVLSTTSSNYKLNCMDDAQRTFYCSSTGKMKLDGKNSSKANGILWKMSEELMSQKVETDELSSTN</sequence>
<name>A0A6J5PR44_9CAUD</name>
<proteinExistence type="predicted"/>
<reference evidence="1" key="1">
    <citation type="submission" date="2020-05" db="EMBL/GenBank/DDBJ databases">
        <authorList>
            <person name="Chiriac C."/>
            <person name="Salcher M."/>
            <person name="Ghai R."/>
            <person name="Kavagutti S V."/>
        </authorList>
    </citation>
    <scope>NUCLEOTIDE SEQUENCE</scope>
</reference>
<gene>
    <name evidence="2" type="ORF">UFOVP1247_349</name>
    <name evidence="1" type="ORF">UFOVP970_36</name>
</gene>
<protein>
    <submittedName>
        <fullName evidence="1">Uncharacterized protein</fullName>
    </submittedName>
</protein>
<evidence type="ECO:0000313" key="1">
    <source>
        <dbReference type="EMBL" id="CAB4174309.1"/>
    </source>
</evidence>
<dbReference type="EMBL" id="LR796916">
    <property type="protein sequence ID" value="CAB4174309.1"/>
    <property type="molecule type" value="Genomic_DNA"/>
</dbReference>
<dbReference type="EMBL" id="LR797195">
    <property type="protein sequence ID" value="CAB4193978.1"/>
    <property type="molecule type" value="Genomic_DNA"/>
</dbReference>
<organism evidence="1">
    <name type="scientific">uncultured Caudovirales phage</name>
    <dbReference type="NCBI Taxonomy" id="2100421"/>
    <lineage>
        <taxon>Viruses</taxon>
        <taxon>Duplodnaviria</taxon>
        <taxon>Heunggongvirae</taxon>
        <taxon>Uroviricota</taxon>
        <taxon>Caudoviricetes</taxon>
        <taxon>Peduoviridae</taxon>
        <taxon>Maltschvirus</taxon>
        <taxon>Maltschvirus maltsch</taxon>
    </lineage>
</organism>
<accession>A0A6J5PR44</accession>